<proteinExistence type="predicted"/>
<gene>
    <name evidence="2" type="ORF">G3576_27865</name>
</gene>
<reference evidence="2 3" key="1">
    <citation type="submission" date="2020-02" db="EMBL/GenBank/DDBJ databases">
        <authorList>
            <person name="Kim H.M."/>
            <person name="Jeon C.O."/>
        </authorList>
    </citation>
    <scope>NUCLEOTIDE SEQUENCE [LARGE SCALE GENOMIC DNA]</scope>
    <source>
        <strain evidence="2 3">PeD5</strain>
    </source>
</reference>
<evidence type="ECO:0000313" key="2">
    <source>
        <dbReference type="EMBL" id="NGM23854.1"/>
    </source>
</evidence>
<dbReference type="Gene3D" id="3.40.50.620">
    <property type="entry name" value="HUPs"/>
    <property type="match status" value="1"/>
</dbReference>
<dbReference type="GO" id="GO:0000270">
    <property type="term" value="P:peptidoglycan metabolic process"/>
    <property type="evidence" value="ECO:0007669"/>
    <property type="project" value="TreeGrafter"/>
</dbReference>
<dbReference type="Proteomes" id="UP000475385">
    <property type="component" value="Unassembled WGS sequence"/>
</dbReference>
<dbReference type="PANTHER" id="PTHR30336">
    <property type="entry name" value="INNER MEMBRANE PROTEIN, PROBABLE PERMEASE"/>
    <property type="match status" value="1"/>
</dbReference>
<dbReference type="CDD" id="cd06259">
    <property type="entry name" value="YdcF-like"/>
    <property type="match status" value="1"/>
</dbReference>
<dbReference type="RefSeq" id="WP_164697768.1">
    <property type="nucleotide sequence ID" value="NZ_JAAIKB010000020.1"/>
</dbReference>
<accession>A0A6M1LWK1</accession>
<sequence length="189" mass="20232">MLDPGEIARIERDHCLDHPAEAADLAIVFGNRIAVAGMAQAAASLFLGRQVPRILVTGGATPGGPATEAAVIADAIVALGVPRDALILEHRATHTGENVTLSLPLIEAAGLLGARRVFCVGLFCTGRRYAMTLHRHWPAPEKRCRAVEYGPVRRGAWHQDDRARERVLGEVAKVPRYLAAGFIAPWPAG</sequence>
<keyword evidence="3" id="KW-1185">Reference proteome</keyword>
<dbReference type="GO" id="GO:0005886">
    <property type="term" value="C:plasma membrane"/>
    <property type="evidence" value="ECO:0007669"/>
    <property type="project" value="TreeGrafter"/>
</dbReference>
<evidence type="ECO:0000259" key="1">
    <source>
        <dbReference type="Pfam" id="PF02698"/>
    </source>
</evidence>
<reference evidence="2 3" key="2">
    <citation type="submission" date="2020-03" db="EMBL/GenBank/DDBJ databases">
        <title>Roseomonas stagni sp. nov., isolated from pond water in Japan.</title>
        <authorList>
            <person name="Furuhata K."/>
            <person name="Miyamoto H."/>
            <person name="Goto K."/>
        </authorList>
    </citation>
    <scope>NUCLEOTIDE SEQUENCE [LARGE SCALE GENOMIC DNA]</scope>
    <source>
        <strain evidence="2 3">PeD5</strain>
    </source>
</reference>
<dbReference type="InterPro" id="IPR014729">
    <property type="entry name" value="Rossmann-like_a/b/a_fold"/>
</dbReference>
<dbReference type="GO" id="GO:0043164">
    <property type="term" value="P:Gram-negative-bacterium-type cell wall biogenesis"/>
    <property type="evidence" value="ECO:0007669"/>
    <property type="project" value="TreeGrafter"/>
</dbReference>
<feature type="domain" description="DUF218" evidence="1">
    <location>
        <begin position="24"/>
        <end position="151"/>
    </location>
</feature>
<dbReference type="AlphaFoldDB" id="A0A6M1LWK1"/>
<name>A0A6M1LWK1_9PROT</name>
<dbReference type="EMBL" id="JAAIKB010000020">
    <property type="protein sequence ID" value="NGM23854.1"/>
    <property type="molecule type" value="Genomic_DNA"/>
</dbReference>
<dbReference type="InterPro" id="IPR051599">
    <property type="entry name" value="Cell_Envelope_Assoc"/>
</dbReference>
<dbReference type="PANTHER" id="PTHR30336:SF4">
    <property type="entry name" value="ENVELOPE BIOGENESIS FACTOR ELYC"/>
    <property type="match status" value="1"/>
</dbReference>
<protein>
    <submittedName>
        <fullName evidence="2">YdcF family protein</fullName>
    </submittedName>
</protein>
<evidence type="ECO:0000313" key="3">
    <source>
        <dbReference type="Proteomes" id="UP000475385"/>
    </source>
</evidence>
<comment type="caution">
    <text evidence="2">The sequence shown here is derived from an EMBL/GenBank/DDBJ whole genome shotgun (WGS) entry which is preliminary data.</text>
</comment>
<organism evidence="2 3">
    <name type="scientific">Falsiroseomonas algicola</name>
    <dbReference type="NCBI Taxonomy" id="2716930"/>
    <lineage>
        <taxon>Bacteria</taxon>
        <taxon>Pseudomonadati</taxon>
        <taxon>Pseudomonadota</taxon>
        <taxon>Alphaproteobacteria</taxon>
        <taxon>Acetobacterales</taxon>
        <taxon>Roseomonadaceae</taxon>
        <taxon>Falsiroseomonas</taxon>
    </lineage>
</organism>
<dbReference type="InterPro" id="IPR003848">
    <property type="entry name" value="DUF218"/>
</dbReference>
<dbReference type="Pfam" id="PF02698">
    <property type="entry name" value="DUF218"/>
    <property type="match status" value="1"/>
</dbReference>